<organism evidence="2 3">
    <name type="scientific">Allacma fusca</name>
    <dbReference type="NCBI Taxonomy" id="39272"/>
    <lineage>
        <taxon>Eukaryota</taxon>
        <taxon>Metazoa</taxon>
        <taxon>Ecdysozoa</taxon>
        <taxon>Arthropoda</taxon>
        <taxon>Hexapoda</taxon>
        <taxon>Collembola</taxon>
        <taxon>Symphypleona</taxon>
        <taxon>Sminthuridae</taxon>
        <taxon>Allacma</taxon>
    </lineage>
</organism>
<feature type="non-terminal residue" evidence="2">
    <location>
        <position position="401"/>
    </location>
</feature>
<reference evidence="2" key="1">
    <citation type="submission" date="2021-06" db="EMBL/GenBank/DDBJ databases">
        <authorList>
            <person name="Hodson N. C."/>
            <person name="Mongue J. A."/>
            <person name="Jaron S. K."/>
        </authorList>
    </citation>
    <scope>NUCLEOTIDE SEQUENCE</scope>
</reference>
<comment type="caution">
    <text evidence="2">The sequence shown here is derived from an EMBL/GenBank/DDBJ whole genome shotgun (WGS) entry which is preliminary data.</text>
</comment>
<name>A0A8J2KQC5_9HEXA</name>
<accession>A0A8J2KQC5</accession>
<evidence type="ECO:0000313" key="3">
    <source>
        <dbReference type="Proteomes" id="UP000708208"/>
    </source>
</evidence>
<feature type="non-terminal residue" evidence="2">
    <location>
        <position position="1"/>
    </location>
</feature>
<keyword evidence="1" id="KW-0732">Signal</keyword>
<keyword evidence="3" id="KW-1185">Reference proteome</keyword>
<evidence type="ECO:0000313" key="2">
    <source>
        <dbReference type="EMBL" id="CAG7817337.1"/>
    </source>
</evidence>
<proteinExistence type="predicted"/>
<sequence>MNFVIPSVLIVILIKKEVLTQTSDNGMLPENVAIPFLYKCSDSLNSDVVILPPKFLISDFNNAFRTTQNLNLHDRFRFLQKQEPLHCDKTILKLHLNSSQAGKQTRLFINNRHFLIQNDNTTTIMVTPENFCISEVTAEKLELHVCPPPDCLKGQCLQKCCPLGSVLSMNLNKNVECLKVSENASLPLTLPKILNMPEDVHRDVKDILIENCNTNFSEIPIQDHYLVEDVLPNQHILEEPVKNRSTQCADLFRDEESSGTISWTLARVSCKTGIDVERGPTTSPTRHNFLYKCSGNEDMSFVQIPVVLRMRYTSEMMHYFKTSSNYTSPFDFSLVEREPNCSGETFHVEVSTQKNITVVDNKMIQLNFTPDGYVAYMATFMAEREEKTDEIYFPRENFCIS</sequence>
<dbReference type="EMBL" id="CAJVCH010391728">
    <property type="protein sequence ID" value="CAG7817337.1"/>
    <property type="molecule type" value="Genomic_DNA"/>
</dbReference>
<feature type="chain" id="PRO_5035292529" evidence="1">
    <location>
        <begin position="21"/>
        <end position="401"/>
    </location>
</feature>
<protein>
    <submittedName>
        <fullName evidence="2">Uncharacterized protein</fullName>
    </submittedName>
</protein>
<dbReference type="AlphaFoldDB" id="A0A8J2KQC5"/>
<gene>
    <name evidence="2" type="ORF">AFUS01_LOCUS27910</name>
</gene>
<dbReference type="Proteomes" id="UP000708208">
    <property type="component" value="Unassembled WGS sequence"/>
</dbReference>
<feature type="signal peptide" evidence="1">
    <location>
        <begin position="1"/>
        <end position="20"/>
    </location>
</feature>
<evidence type="ECO:0000256" key="1">
    <source>
        <dbReference type="SAM" id="SignalP"/>
    </source>
</evidence>